<name>A0ABX0G3K6_9RHOB</name>
<dbReference type="EMBL" id="JAANHS010000001">
    <property type="protein sequence ID" value="NHB75451.1"/>
    <property type="molecule type" value="Genomic_DNA"/>
</dbReference>
<dbReference type="RefSeq" id="WP_166401489.1">
    <property type="nucleotide sequence ID" value="NZ_JAANHS010000001.1"/>
</dbReference>
<accession>A0ABX0G3K6</accession>
<reference evidence="1 2" key="1">
    <citation type="journal article" date="2022" name="Microorganisms">
        <title>Genome Sequence and Characterization of a Xanthorhodopsin-Containing, Aerobic Anoxygenic Phototrophic Rhodobacter Species, Isolated from Mesophilic Conditions at Yellowstone National Park.</title>
        <authorList>
            <person name="Kyndt J.A."/>
            <person name="Robertson S."/>
            <person name="Shoffstall I.B."/>
            <person name="Ramaley R.F."/>
            <person name="Meyer T.E."/>
        </authorList>
    </citation>
    <scope>NUCLEOTIDE SEQUENCE [LARGE SCALE GENOMIC DNA]</scope>
    <source>
        <strain evidence="1 2">M37P</strain>
    </source>
</reference>
<gene>
    <name evidence="1" type="ORF">G8O29_01690</name>
</gene>
<comment type="caution">
    <text evidence="1">The sequence shown here is derived from an EMBL/GenBank/DDBJ whole genome shotgun (WGS) entry which is preliminary data.</text>
</comment>
<evidence type="ECO:0000313" key="1">
    <source>
        <dbReference type="EMBL" id="NHB75451.1"/>
    </source>
</evidence>
<organism evidence="1 2">
    <name type="scientific">Rhodobacter calidifons</name>
    <dbReference type="NCBI Taxonomy" id="2715277"/>
    <lineage>
        <taxon>Bacteria</taxon>
        <taxon>Pseudomonadati</taxon>
        <taxon>Pseudomonadota</taxon>
        <taxon>Alphaproteobacteria</taxon>
        <taxon>Rhodobacterales</taxon>
        <taxon>Rhodobacter group</taxon>
        <taxon>Rhodobacter</taxon>
    </lineage>
</organism>
<protein>
    <recommendedName>
        <fullName evidence="3">Uracil DNA glycosylase superfamily protein</fullName>
    </recommendedName>
</protein>
<sequence length="194" mass="21421">MAISPERYQAAIRARQGLTVAECPAAASADMRSLVDEGWDGDFVVPNQLSSRSLNGPVILLNNWYGWRALRELEHHSKVALRQLGYLEGIKTNTCLDRALSILRLRRSEVYITQACVFLPAEVTGKNIPDEVYQLSISRVLRLELASRVPVALGNSAQRACRLNGIPFVGAAHPSFQAGERRAQEIADAIKQVL</sequence>
<proteinExistence type="predicted"/>
<evidence type="ECO:0000313" key="2">
    <source>
        <dbReference type="Proteomes" id="UP001515660"/>
    </source>
</evidence>
<keyword evidence="2" id="KW-1185">Reference proteome</keyword>
<evidence type="ECO:0008006" key="3">
    <source>
        <dbReference type="Google" id="ProtNLM"/>
    </source>
</evidence>
<dbReference type="Proteomes" id="UP001515660">
    <property type="component" value="Unassembled WGS sequence"/>
</dbReference>